<protein>
    <submittedName>
        <fullName evidence="1">Uncharacterized protein</fullName>
    </submittedName>
</protein>
<organism evidence="1 2">
    <name type="scientific">Paramecium octaurelia</name>
    <dbReference type="NCBI Taxonomy" id="43137"/>
    <lineage>
        <taxon>Eukaryota</taxon>
        <taxon>Sar</taxon>
        <taxon>Alveolata</taxon>
        <taxon>Ciliophora</taxon>
        <taxon>Intramacronucleata</taxon>
        <taxon>Oligohymenophorea</taxon>
        <taxon>Peniculida</taxon>
        <taxon>Parameciidae</taxon>
        <taxon>Paramecium</taxon>
    </lineage>
</organism>
<evidence type="ECO:0000313" key="1">
    <source>
        <dbReference type="EMBL" id="CAD8135741.1"/>
    </source>
</evidence>
<accession>A0A8S1S2W4</accession>
<dbReference type="AlphaFoldDB" id="A0A8S1S2W4"/>
<proteinExistence type="predicted"/>
<dbReference type="EMBL" id="CAJJDP010000006">
    <property type="protein sequence ID" value="CAD8135741.1"/>
    <property type="molecule type" value="Genomic_DNA"/>
</dbReference>
<gene>
    <name evidence="1" type="ORF">POCTA_138.1.T0070007</name>
</gene>
<name>A0A8S1S2W4_PAROT</name>
<evidence type="ECO:0000313" key="2">
    <source>
        <dbReference type="Proteomes" id="UP000683925"/>
    </source>
</evidence>
<reference evidence="1" key="1">
    <citation type="submission" date="2021-01" db="EMBL/GenBank/DDBJ databases">
        <authorList>
            <consortium name="Genoscope - CEA"/>
            <person name="William W."/>
        </authorList>
    </citation>
    <scope>NUCLEOTIDE SEQUENCE</scope>
</reference>
<dbReference type="OMA" id="INSEMLI"/>
<comment type="caution">
    <text evidence="1">The sequence shown here is derived from an EMBL/GenBank/DDBJ whole genome shotgun (WGS) entry which is preliminary data.</text>
</comment>
<sequence length="337" mass="40402">MITQAKKSIDHDYEILTKKSIYKKKQKNQYTKEDKFQEKYTQQQEQNRLKLVKFLQVRLYKSVKLDNIFRLKSNVQIPRNADNQYQIGQLNIDFYCYNYMINRIDKNGSIITVTFNPIQRCFSPVENGKEIKDQKKLQKNCITKNNSLNIIEFTIDSSQYLTIKEHDLFNFENTIDKPCTGYISKVMGDQVMTQQRFMNELYLNLMGINSEMLIHHAMETGNIPIPLYFSQDNCGEQYLSNFFTLNTFNQSINQLQACNYNGQKFPAKITFHNYYCYNQAEKCFYEYLFFIWDIDKKWISKQRVRENYLDYFNIKNDPASLTQIYYNSEQRCGYRDI</sequence>
<dbReference type="OrthoDB" id="292154at2759"/>
<dbReference type="Proteomes" id="UP000683925">
    <property type="component" value="Unassembled WGS sequence"/>
</dbReference>
<keyword evidence="2" id="KW-1185">Reference proteome</keyword>